<dbReference type="CDD" id="cd01335">
    <property type="entry name" value="Radical_SAM"/>
    <property type="match status" value="1"/>
</dbReference>
<dbReference type="AlphaFoldDB" id="B2KDZ2"/>
<gene>
    <name evidence="8" type="ordered locus">Emin_1188</name>
</gene>
<evidence type="ECO:0000259" key="7">
    <source>
        <dbReference type="PROSITE" id="PS51918"/>
    </source>
</evidence>
<dbReference type="EMBL" id="CP001055">
    <property type="protein sequence ID" value="ACC98738.1"/>
    <property type="molecule type" value="Genomic_DNA"/>
</dbReference>
<keyword evidence="2" id="KW-0004">4Fe-4S</keyword>
<evidence type="ECO:0000256" key="4">
    <source>
        <dbReference type="ARBA" id="ARBA00022723"/>
    </source>
</evidence>
<dbReference type="InterPro" id="IPR034457">
    <property type="entry name" value="Organic_radical-activating"/>
</dbReference>
<dbReference type="PROSITE" id="PS51257">
    <property type="entry name" value="PROKAR_LIPOPROTEIN"/>
    <property type="match status" value="1"/>
</dbReference>
<protein>
    <submittedName>
        <fullName evidence="8">Anaerobic ribonucleoside-triphosphate reductase activating protein</fullName>
    </submittedName>
</protein>
<reference evidence="8 9" key="1">
    <citation type="journal article" date="2009" name="Appl. Environ. Microbiol.">
        <title>Genomic analysis of 'Elusimicrobium minutum,' the first cultivated representative of the phylum 'Elusimicrobia' (formerly termite group 1).</title>
        <authorList>
            <person name="Herlemann D.P.R."/>
            <person name="Geissinger O."/>
            <person name="Ikeda-Ohtsubo W."/>
            <person name="Kunin V."/>
            <person name="Sun H."/>
            <person name="Lapidus A."/>
            <person name="Hugenholtz P."/>
            <person name="Brune A."/>
        </authorList>
    </citation>
    <scope>NUCLEOTIDE SEQUENCE [LARGE SCALE GENOMIC DNA]</scope>
    <source>
        <strain evidence="8 9">Pei191</strain>
    </source>
</reference>
<keyword evidence="6" id="KW-0411">Iron-sulfur</keyword>
<organism evidence="8 9">
    <name type="scientific">Elusimicrobium minutum (strain Pei191)</name>
    <dbReference type="NCBI Taxonomy" id="445932"/>
    <lineage>
        <taxon>Bacteria</taxon>
        <taxon>Pseudomonadati</taxon>
        <taxon>Elusimicrobiota</taxon>
        <taxon>Elusimicrobia</taxon>
        <taxon>Elusimicrobiales</taxon>
        <taxon>Elusimicrobiaceae</taxon>
        <taxon>Elusimicrobium</taxon>
    </lineage>
</organism>
<dbReference type="GO" id="GO:0051539">
    <property type="term" value="F:4 iron, 4 sulfur cluster binding"/>
    <property type="evidence" value="ECO:0007669"/>
    <property type="project" value="UniProtKB-KW"/>
</dbReference>
<keyword evidence="3" id="KW-0949">S-adenosyl-L-methionine</keyword>
<dbReference type="OrthoDB" id="9782387at2"/>
<evidence type="ECO:0000313" key="8">
    <source>
        <dbReference type="EMBL" id="ACC98738.1"/>
    </source>
</evidence>
<evidence type="ECO:0000256" key="2">
    <source>
        <dbReference type="ARBA" id="ARBA00022485"/>
    </source>
</evidence>
<dbReference type="PROSITE" id="PS51918">
    <property type="entry name" value="RADICAL_SAM"/>
    <property type="match status" value="1"/>
</dbReference>
<dbReference type="SFLD" id="SFLDG01094">
    <property type="entry name" value="Uncharacterised_Radical_SAM_Su"/>
    <property type="match status" value="1"/>
</dbReference>
<dbReference type="InterPro" id="IPR007197">
    <property type="entry name" value="rSAM"/>
</dbReference>
<keyword evidence="9" id="KW-1185">Reference proteome</keyword>
<evidence type="ECO:0000256" key="5">
    <source>
        <dbReference type="ARBA" id="ARBA00023004"/>
    </source>
</evidence>
<dbReference type="Gene3D" id="3.20.20.70">
    <property type="entry name" value="Aldolase class I"/>
    <property type="match status" value="1"/>
</dbReference>
<evidence type="ECO:0000256" key="3">
    <source>
        <dbReference type="ARBA" id="ARBA00022691"/>
    </source>
</evidence>
<dbReference type="Pfam" id="PF04055">
    <property type="entry name" value="Radical_SAM"/>
    <property type="match status" value="1"/>
</dbReference>
<dbReference type="InterPro" id="IPR058240">
    <property type="entry name" value="rSAM_sf"/>
</dbReference>
<dbReference type="InterPro" id="IPR012840">
    <property type="entry name" value="NrdG2"/>
</dbReference>
<dbReference type="Proteomes" id="UP000001029">
    <property type="component" value="Chromosome"/>
</dbReference>
<sequence length="205" mass="22744">MKIGGLIKTSLVDYPGLVSAVIFMQGCNMRCPYCHNPELVYPNMLLEPYNEDEVFAFLEKRKGALDGVVVTGGEPAVHADLPEFLAKIKALGYKVKLDTNGTMPDMIEKILKKGLIDSIAMDIKAPFSKYNEAAGVAVNIEDISKSMALIVASGIDYEFRTTYDKSILTEIDIKEIIKNVPDEKHFTLQECIPLNGEKDILKVQK</sequence>
<dbReference type="STRING" id="445932.Emin_1188"/>
<comment type="cofactor">
    <cofactor evidence="1">
        <name>[4Fe-4S] cluster</name>
        <dbReference type="ChEBI" id="CHEBI:49883"/>
    </cofactor>
</comment>
<evidence type="ECO:0000313" key="9">
    <source>
        <dbReference type="Proteomes" id="UP000001029"/>
    </source>
</evidence>
<keyword evidence="4" id="KW-0479">Metal-binding</keyword>
<evidence type="ECO:0000256" key="6">
    <source>
        <dbReference type="ARBA" id="ARBA00023014"/>
    </source>
</evidence>
<dbReference type="GO" id="GO:0003824">
    <property type="term" value="F:catalytic activity"/>
    <property type="evidence" value="ECO:0007669"/>
    <property type="project" value="InterPro"/>
</dbReference>
<feature type="domain" description="Radical SAM core" evidence="7">
    <location>
        <begin position="13"/>
        <end position="205"/>
    </location>
</feature>
<proteinExistence type="predicted"/>
<dbReference type="KEGG" id="emi:Emin_1188"/>
<dbReference type="InterPro" id="IPR013785">
    <property type="entry name" value="Aldolase_TIM"/>
</dbReference>
<dbReference type="HOGENOM" id="CLU_078147_2_1_0"/>
<dbReference type="RefSeq" id="WP_012415353.1">
    <property type="nucleotide sequence ID" value="NC_010644.1"/>
</dbReference>
<keyword evidence="5" id="KW-0408">Iron</keyword>
<dbReference type="PANTHER" id="PTHR30352:SF13">
    <property type="entry name" value="GLYCYL-RADICAL ENZYME ACTIVATING ENZYME YJJW-RELATED"/>
    <property type="match status" value="1"/>
</dbReference>
<dbReference type="NCBIfam" id="TIGR02495">
    <property type="entry name" value="NrdG2"/>
    <property type="match status" value="1"/>
</dbReference>
<name>B2KDZ2_ELUMP</name>
<evidence type="ECO:0000256" key="1">
    <source>
        <dbReference type="ARBA" id="ARBA00001966"/>
    </source>
</evidence>
<dbReference type="SUPFAM" id="SSF102114">
    <property type="entry name" value="Radical SAM enzymes"/>
    <property type="match status" value="1"/>
</dbReference>
<dbReference type="SFLD" id="SFLDS00029">
    <property type="entry name" value="Radical_SAM"/>
    <property type="match status" value="1"/>
</dbReference>
<dbReference type="PANTHER" id="PTHR30352">
    <property type="entry name" value="PYRUVATE FORMATE-LYASE-ACTIVATING ENZYME"/>
    <property type="match status" value="1"/>
</dbReference>
<accession>B2KDZ2</accession>
<dbReference type="GO" id="GO:0046872">
    <property type="term" value="F:metal ion binding"/>
    <property type="evidence" value="ECO:0007669"/>
    <property type="project" value="UniProtKB-KW"/>
</dbReference>